<dbReference type="GO" id="GO:0005509">
    <property type="term" value="F:calcium ion binding"/>
    <property type="evidence" value="ECO:0007669"/>
    <property type="project" value="InterPro"/>
</dbReference>
<dbReference type="Gene3D" id="1.10.238.10">
    <property type="entry name" value="EF-hand"/>
    <property type="match status" value="1"/>
</dbReference>
<protein>
    <recommendedName>
        <fullName evidence="2">EF-hand domain-containing protein</fullName>
    </recommendedName>
</protein>
<dbReference type="InterPro" id="IPR002048">
    <property type="entry name" value="EF_hand_dom"/>
</dbReference>
<keyword evidence="4" id="KW-1185">Reference proteome</keyword>
<evidence type="ECO:0000313" key="4">
    <source>
        <dbReference type="Proteomes" id="UP000288216"/>
    </source>
</evidence>
<dbReference type="InterPro" id="IPR011992">
    <property type="entry name" value="EF-hand-dom_pair"/>
</dbReference>
<reference evidence="3 4" key="1">
    <citation type="journal article" date="2018" name="Nat. Ecol. Evol.">
        <title>Shark genomes provide insights into elasmobranch evolution and the origin of vertebrates.</title>
        <authorList>
            <person name="Hara Y"/>
            <person name="Yamaguchi K"/>
            <person name="Onimaru K"/>
            <person name="Kadota M"/>
            <person name="Koyanagi M"/>
            <person name="Keeley SD"/>
            <person name="Tatsumi K"/>
            <person name="Tanaka K"/>
            <person name="Motone F"/>
            <person name="Kageyama Y"/>
            <person name="Nozu R"/>
            <person name="Adachi N"/>
            <person name="Nishimura O"/>
            <person name="Nakagawa R"/>
            <person name="Tanegashima C"/>
            <person name="Kiyatake I"/>
            <person name="Matsumoto R"/>
            <person name="Murakumo K"/>
            <person name="Nishida K"/>
            <person name="Terakita A"/>
            <person name="Kuratani S"/>
            <person name="Sato K"/>
            <person name="Hyodo S Kuraku.S."/>
        </authorList>
    </citation>
    <scope>NUCLEOTIDE SEQUENCE [LARGE SCALE GENOMIC DNA]</scope>
</reference>
<dbReference type="AlphaFoldDB" id="A0A401QHE3"/>
<dbReference type="PROSITE" id="PS50222">
    <property type="entry name" value="EF_HAND_2"/>
    <property type="match status" value="1"/>
</dbReference>
<feature type="region of interest" description="Disordered" evidence="1">
    <location>
        <begin position="1"/>
        <end position="36"/>
    </location>
</feature>
<dbReference type="OrthoDB" id="10492940at2759"/>
<evidence type="ECO:0000313" key="3">
    <source>
        <dbReference type="EMBL" id="GCB84858.1"/>
    </source>
</evidence>
<evidence type="ECO:0000256" key="1">
    <source>
        <dbReference type="SAM" id="MobiDB-lite"/>
    </source>
</evidence>
<dbReference type="EMBL" id="BFAA01106545">
    <property type="protein sequence ID" value="GCB84858.1"/>
    <property type="molecule type" value="Genomic_DNA"/>
</dbReference>
<feature type="domain" description="EF-hand" evidence="2">
    <location>
        <begin position="78"/>
        <end position="92"/>
    </location>
</feature>
<proteinExistence type="predicted"/>
<accession>A0A401QHE3</accession>
<organism evidence="3 4">
    <name type="scientific">Scyliorhinus torazame</name>
    <name type="common">Cloudy catshark</name>
    <name type="synonym">Catulus torazame</name>
    <dbReference type="NCBI Taxonomy" id="75743"/>
    <lineage>
        <taxon>Eukaryota</taxon>
        <taxon>Metazoa</taxon>
        <taxon>Chordata</taxon>
        <taxon>Craniata</taxon>
        <taxon>Vertebrata</taxon>
        <taxon>Chondrichthyes</taxon>
        <taxon>Elasmobranchii</taxon>
        <taxon>Galeomorphii</taxon>
        <taxon>Galeoidea</taxon>
        <taxon>Carcharhiniformes</taxon>
        <taxon>Scyliorhinidae</taxon>
        <taxon>Scyliorhinus</taxon>
    </lineage>
</organism>
<sequence length="92" mass="9855">MGPRLATMGTGPGDPVDRGSQMGTTGTRPLIGKRGSWGPRLVTVGNKLSVAAKGSGTVDFDEFLVMMVMCTKDESKGKSEEELAELFRMFDK</sequence>
<comment type="caution">
    <text evidence="3">The sequence shown here is derived from an EMBL/GenBank/DDBJ whole genome shotgun (WGS) entry which is preliminary data.</text>
</comment>
<gene>
    <name evidence="3" type="ORF">scyTo_0025566</name>
</gene>
<dbReference type="STRING" id="75743.A0A401QHE3"/>
<dbReference type="Proteomes" id="UP000288216">
    <property type="component" value="Unassembled WGS sequence"/>
</dbReference>
<name>A0A401QHE3_SCYTO</name>
<dbReference type="SUPFAM" id="SSF47473">
    <property type="entry name" value="EF-hand"/>
    <property type="match status" value="1"/>
</dbReference>
<evidence type="ECO:0000259" key="2">
    <source>
        <dbReference type="PROSITE" id="PS50222"/>
    </source>
</evidence>